<geneLocation type="plasmid" evidence="1 2">
    <name>unnamed7</name>
</geneLocation>
<evidence type="ECO:0000313" key="2">
    <source>
        <dbReference type="Proteomes" id="UP000509702"/>
    </source>
</evidence>
<sequence length="156" mass="17391">METTNTPRMSALFRQLAAVEQQLWEHFGVKDQGQYAAQLVAQALGARKLANGVNKGYDLHHEVYGRIEVRSRRYPLDGRREDRAQVPVVKAGHFDYFLHLVFDQTFSVVGAYLCPHDRICELAAGSKNRCVRYADGLASPSAIDITGAVRQAQTAT</sequence>
<evidence type="ECO:0000313" key="1">
    <source>
        <dbReference type="EMBL" id="QKS54706.1"/>
    </source>
</evidence>
<dbReference type="EMBL" id="CP054622">
    <property type="protein sequence ID" value="QKS54706.1"/>
    <property type="molecule type" value="Genomic_DNA"/>
</dbReference>
<proteinExistence type="predicted"/>
<dbReference type="KEGG" id="aoz:HUE56_29840"/>
<protein>
    <submittedName>
        <fullName evidence="1">Uncharacterized protein</fullName>
    </submittedName>
</protein>
<dbReference type="AlphaFoldDB" id="A0A6N1ASX3"/>
<dbReference type="Proteomes" id="UP000509702">
    <property type="component" value="Plasmid unnamed7"/>
</dbReference>
<reference evidence="1 2" key="1">
    <citation type="submission" date="2020-06" db="EMBL/GenBank/DDBJ databases">
        <title>Complete genome of Azosprillum oryzae KACC14407.</title>
        <authorList>
            <person name="Kim M."/>
            <person name="Park Y.-J."/>
            <person name="Shin J.-H."/>
        </authorList>
    </citation>
    <scope>NUCLEOTIDE SEQUENCE [LARGE SCALE GENOMIC DNA]</scope>
    <source>
        <strain evidence="1 2">KACC 14407</strain>
        <plasmid evidence="1 2">unnamed7</plasmid>
    </source>
</reference>
<gene>
    <name evidence="1" type="ORF">HUE56_29840</name>
</gene>
<keyword evidence="2" id="KW-1185">Reference proteome</keyword>
<dbReference type="RefSeq" id="WP_109155259.1">
    <property type="nucleotide sequence ID" value="NZ_BSOV01000001.1"/>
</dbReference>
<name>A0A6N1ASX3_9PROT</name>
<organism evidence="1 2">
    <name type="scientific">Azospirillum oryzae</name>
    <dbReference type="NCBI Taxonomy" id="286727"/>
    <lineage>
        <taxon>Bacteria</taxon>
        <taxon>Pseudomonadati</taxon>
        <taxon>Pseudomonadota</taxon>
        <taxon>Alphaproteobacteria</taxon>
        <taxon>Rhodospirillales</taxon>
        <taxon>Azospirillaceae</taxon>
        <taxon>Azospirillum</taxon>
    </lineage>
</organism>
<dbReference type="OrthoDB" id="7210457at2"/>
<accession>A0A6N1ASX3</accession>
<keyword evidence="1" id="KW-0614">Plasmid</keyword>